<dbReference type="KEGG" id="vg:77924347"/>
<accession>A0A5Q2F0N9</accession>
<evidence type="ECO:0000313" key="2">
    <source>
        <dbReference type="Proteomes" id="UP000400849"/>
    </source>
</evidence>
<dbReference type="GO" id="GO:0016301">
    <property type="term" value="F:kinase activity"/>
    <property type="evidence" value="ECO:0007669"/>
    <property type="project" value="UniProtKB-KW"/>
</dbReference>
<keyword evidence="2" id="KW-1185">Reference proteome</keyword>
<organism evidence="1 2">
    <name type="scientific">Gordonia phage Sixama</name>
    <dbReference type="NCBI Taxonomy" id="2653271"/>
    <lineage>
        <taxon>Viruses</taxon>
        <taxon>Duplodnaviria</taxon>
        <taxon>Heunggongvirae</taxon>
        <taxon>Uroviricota</taxon>
        <taxon>Caudoviricetes</taxon>
        <taxon>Sixamavirus</taxon>
        <taxon>Sixamavirus sixama</taxon>
    </lineage>
</organism>
<dbReference type="GeneID" id="77924347"/>
<dbReference type="Proteomes" id="UP000400849">
    <property type="component" value="Segment"/>
</dbReference>
<gene>
    <name evidence="1" type="primary">180</name>
    <name evidence="1" type="ORF">SEA_SIXAMA_180</name>
</gene>
<evidence type="ECO:0000313" key="1">
    <source>
        <dbReference type="EMBL" id="QGF20330.1"/>
    </source>
</evidence>
<name>A0A5Q2F0N9_9CAUD</name>
<protein>
    <submittedName>
        <fullName evidence="1">Thymidylate kinase</fullName>
    </submittedName>
</protein>
<dbReference type="RefSeq" id="YP_010648860.1">
    <property type="nucleotide sequence ID" value="NC_070762.1"/>
</dbReference>
<keyword evidence="1" id="KW-0418">Kinase</keyword>
<keyword evidence="1" id="KW-0808">Transferase</keyword>
<sequence>MIIQLEGPDGAGKTTLAHGLAKAWRKAGGEAAIVHSGPPGTWNPTEMYLETWRRYCYNRLRAVLDTVEHVSGDCLLVMDRGAWGSPIYGGLYRPDVNLDGFGDLGREYFFRFEEDLYVRDGITALILPPVETLIERSRDREDPYLDSVEGERETQLKQIYSAYADFAQTEGKNLSTFAGVYDAPKPEELIKKVSLAGL</sequence>
<dbReference type="EMBL" id="MN484601">
    <property type="protein sequence ID" value="QGF20330.1"/>
    <property type="molecule type" value="Genomic_DNA"/>
</dbReference>
<dbReference type="Gene3D" id="3.40.50.300">
    <property type="entry name" value="P-loop containing nucleotide triphosphate hydrolases"/>
    <property type="match status" value="1"/>
</dbReference>
<proteinExistence type="predicted"/>
<reference evidence="1 2" key="1">
    <citation type="submission" date="2019-09" db="EMBL/GenBank/DDBJ databases">
        <authorList>
            <person name="Christie C.A."/>
            <person name="Diallo A.S."/>
            <person name="Dixon Z."/>
            <person name="McIntosh P.M."/>
            <person name="Murthy K.H."/>
            <person name="Rosen M.G."/>
            <person name="Simpson L.M."/>
            <person name="Koustas K."/>
            <person name="Fogarty M.P."/>
            <person name="Molloy S.D."/>
            <person name="Garlena R.A."/>
            <person name="Russell D.A."/>
            <person name="Pope W.H."/>
            <person name="Jacobs-Sera D."/>
            <person name="Hatfull G.F."/>
        </authorList>
    </citation>
    <scope>NUCLEOTIDE SEQUENCE [LARGE SCALE GENOMIC DNA]</scope>
</reference>
<dbReference type="SUPFAM" id="SSF52540">
    <property type="entry name" value="P-loop containing nucleoside triphosphate hydrolases"/>
    <property type="match status" value="1"/>
</dbReference>
<dbReference type="InterPro" id="IPR027417">
    <property type="entry name" value="P-loop_NTPase"/>
</dbReference>